<organism evidence="2 3">
    <name type="scientific">Pedococcus aerophilus</name>
    <dbReference type="NCBI Taxonomy" id="436356"/>
    <lineage>
        <taxon>Bacteria</taxon>
        <taxon>Bacillati</taxon>
        <taxon>Actinomycetota</taxon>
        <taxon>Actinomycetes</taxon>
        <taxon>Micrococcales</taxon>
        <taxon>Intrasporangiaceae</taxon>
        <taxon>Pedococcus</taxon>
    </lineage>
</organism>
<dbReference type="Proteomes" id="UP001501326">
    <property type="component" value="Unassembled WGS sequence"/>
</dbReference>
<gene>
    <name evidence="2" type="ORF">GCM10009867_25280</name>
</gene>
<feature type="region of interest" description="Disordered" evidence="1">
    <location>
        <begin position="40"/>
        <end position="96"/>
    </location>
</feature>
<accession>A0ABN3USE6</accession>
<keyword evidence="3" id="KW-1185">Reference proteome</keyword>
<reference evidence="2 3" key="1">
    <citation type="journal article" date="2019" name="Int. J. Syst. Evol. Microbiol.">
        <title>The Global Catalogue of Microorganisms (GCM) 10K type strain sequencing project: providing services to taxonomists for standard genome sequencing and annotation.</title>
        <authorList>
            <consortium name="The Broad Institute Genomics Platform"/>
            <consortium name="The Broad Institute Genome Sequencing Center for Infectious Disease"/>
            <person name="Wu L."/>
            <person name="Ma J."/>
        </authorList>
    </citation>
    <scope>NUCLEOTIDE SEQUENCE [LARGE SCALE GENOMIC DNA]</scope>
    <source>
        <strain evidence="2 3">JCM 16378</strain>
    </source>
</reference>
<dbReference type="RefSeq" id="WP_344193933.1">
    <property type="nucleotide sequence ID" value="NZ_BAAARN010000003.1"/>
</dbReference>
<dbReference type="EMBL" id="BAAARN010000003">
    <property type="protein sequence ID" value="GAA2737573.1"/>
    <property type="molecule type" value="Genomic_DNA"/>
</dbReference>
<evidence type="ECO:0000313" key="3">
    <source>
        <dbReference type="Proteomes" id="UP001501326"/>
    </source>
</evidence>
<name>A0ABN3USE6_9MICO</name>
<comment type="caution">
    <text evidence="2">The sequence shown here is derived from an EMBL/GenBank/DDBJ whole genome shotgun (WGS) entry which is preliminary data.</text>
</comment>
<proteinExistence type="predicted"/>
<evidence type="ECO:0000256" key="1">
    <source>
        <dbReference type="SAM" id="MobiDB-lite"/>
    </source>
</evidence>
<feature type="compositionally biased region" description="Basic and acidic residues" evidence="1">
    <location>
        <begin position="58"/>
        <end position="86"/>
    </location>
</feature>
<sequence>MQNLENPFAGQGPVLLDIGGDVGALVVAMPAEAEGLEVEIRPSGSTAGRAGQRPPQDPAHDHGHQHDHDHDHDHDHHHTHDGDVHHPHVGVVARPGADGPAYSLVYPEVTEGSYELVPIPGDTVVMTAEVSGGVVTYTAWPTDGPTA</sequence>
<protein>
    <submittedName>
        <fullName evidence="2">Uncharacterized protein</fullName>
    </submittedName>
</protein>
<evidence type="ECO:0000313" key="2">
    <source>
        <dbReference type="EMBL" id="GAA2737573.1"/>
    </source>
</evidence>